<dbReference type="InterPro" id="IPR052016">
    <property type="entry name" value="Bact_Sigma-Reg"/>
</dbReference>
<dbReference type="InterPro" id="IPR001932">
    <property type="entry name" value="PPM-type_phosphatase-like_dom"/>
</dbReference>
<feature type="domain" description="PPM-type phosphatase" evidence="4">
    <location>
        <begin position="658"/>
        <end position="879"/>
    </location>
</feature>
<dbReference type="Gene3D" id="3.60.40.10">
    <property type="entry name" value="PPM-type phosphatase domain"/>
    <property type="match status" value="1"/>
</dbReference>
<feature type="compositionally biased region" description="Acidic residues" evidence="2">
    <location>
        <begin position="123"/>
        <end position="133"/>
    </location>
</feature>
<feature type="transmembrane region" description="Helical" evidence="3">
    <location>
        <begin position="481"/>
        <end position="503"/>
    </location>
</feature>
<evidence type="ECO:0000313" key="6">
    <source>
        <dbReference type="Proteomes" id="UP000184041"/>
    </source>
</evidence>
<dbReference type="Proteomes" id="UP000184041">
    <property type="component" value="Unassembled WGS sequence"/>
</dbReference>
<dbReference type="STRING" id="1194090.SAMN05443144_102124"/>
<evidence type="ECO:0000313" key="5">
    <source>
        <dbReference type="EMBL" id="SHE60066.1"/>
    </source>
</evidence>
<feature type="transmembrane region" description="Helical" evidence="3">
    <location>
        <begin position="317"/>
        <end position="336"/>
    </location>
</feature>
<dbReference type="InterPro" id="IPR036457">
    <property type="entry name" value="PPM-type-like_dom_sf"/>
</dbReference>
<feature type="transmembrane region" description="Helical" evidence="3">
    <location>
        <begin position="564"/>
        <end position="583"/>
    </location>
</feature>
<keyword evidence="3" id="KW-0472">Membrane</keyword>
<dbReference type="EMBL" id="FQUS01000002">
    <property type="protein sequence ID" value="SHE60066.1"/>
    <property type="molecule type" value="Genomic_DNA"/>
</dbReference>
<gene>
    <name evidence="5" type="ORF">SAMN05443144_102124</name>
</gene>
<keyword evidence="6" id="KW-1185">Reference proteome</keyword>
<organism evidence="5 6">
    <name type="scientific">Fodinibius roseus</name>
    <dbReference type="NCBI Taxonomy" id="1194090"/>
    <lineage>
        <taxon>Bacteria</taxon>
        <taxon>Pseudomonadati</taxon>
        <taxon>Balneolota</taxon>
        <taxon>Balneolia</taxon>
        <taxon>Balneolales</taxon>
        <taxon>Balneolaceae</taxon>
        <taxon>Fodinibius</taxon>
    </lineage>
</organism>
<proteinExistence type="predicted"/>
<dbReference type="SMART" id="SM00331">
    <property type="entry name" value="PP2C_SIG"/>
    <property type="match status" value="1"/>
</dbReference>
<keyword evidence="1" id="KW-0378">Hydrolase</keyword>
<feature type="transmembrane region" description="Helical" evidence="3">
    <location>
        <begin position="538"/>
        <end position="557"/>
    </location>
</feature>
<evidence type="ECO:0000259" key="4">
    <source>
        <dbReference type="SMART" id="SM00331"/>
    </source>
</evidence>
<sequence>MNFTIREYGLLLTGLLGAVWFFVIYPSQDPRSAIDLAMEKNEIREKAEQRLESFGYAVQQFEPEVTFGVNSEFLDTLQQQIGRPELIRQMKAGGIKNTSPFYWQVTFSPTIDRQEASGSGMSEGEEQPGSDDEEIEMRLDMQGRFMEMLNPRSIVPLQVVNRPALASIFDTGEGTAEKRLSTLTDSLLTQQVIIDVHRSSRRMQSREGTALSRLENSLKQKRPFRLLEKDIFKMASYYLSQTGWETSLLRSDTIRTGRLGNSNISTATVRYEWTNPVFGKQQKIDVRLMATGGLIDVSSAYSLGSREGTSYRQIWPVLRNALIFLFCLAGIIIFFFRIRARAIDTKPALIVAILGGSAAAVAMLLSILPQVNLITDPDGWTTSIMILIGVGISGAAASLAFFVFSAIGDSITRQHWPEKLNLYDYLRQGMIFNKPIGYMMIRSIILAFILAGVLSFMLWLIPHLYIDISQVFLHEQALWPPFYLMLYNGWAALSIVLGIFLVLGGQAYAQTKNKVISSAIMVFACTIIAPIVGSYGPVAQEVLIAVVIGMTLVFIYLRWDAVTLLVSYFLFLGLIRTSTGWIVEGTMDGYIFAFFMVVMGLLFLFGIWASQRGKEAQALSGFIPDYVEELAQEERIRQELQIAREVQESFLPVKTPEFEHLELAALCKPAYETGGDYYDVIRLDDNRIAVTIGDVSGKGIQAAFYMTFVKGILHSLCREIESPAELLKKTNRIFCENANRGVFISLVYGIIDLDKQEFYFARAGHNPILHVDTRTGKVNELRPSGLGIGLATGSPFDDSIEEITLKLSSDDLLILYTDGIVEALNENHTFYGSHRFNNLLARQENVSAADILDTVAKDVNSYIGHAKQHDDMTMVVMKMKK</sequence>
<feature type="transmembrane region" description="Helical" evidence="3">
    <location>
        <begin position="436"/>
        <end position="461"/>
    </location>
</feature>
<dbReference type="AlphaFoldDB" id="A0A1M4UTK2"/>
<evidence type="ECO:0000256" key="2">
    <source>
        <dbReference type="SAM" id="MobiDB-lite"/>
    </source>
</evidence>
<feature type="region of interest" description="Disordered" evidence="2">
    <location>
        <begin position="113"/>
        <end position="133"/>
    </location>
</feature>
<protein>
    <submittedName>
        <fullName evidence="5">Serine phosphatase RsbU, regulator of sigma subunit</fullName>
    </submittedName>
</protein>
<evidence type="ECO:0000256" key="3">
    <source>
        <dbReference type="SAM" id="Phobius"/>
    </source>
</evidence>
<reference evidence="5 6" key="1">
    <citation type="submission" date="2016-11" db="EMBL/GenBank/DDBJ databases">
        <authorList>
            <person name="Jaros S."/>
            <person name="Januszkiewicz K."/>
            <person name="Wedrychowicz H."/>
        </authorList>
    </citation>
    <scope>NUCLEOTIDE SEQUENCE [LARGE SCALE GENOMIC DNA]</scope>
    <source>
        <strain evidence="5 6">DSM 21986</strain>
    </source>
</reference>
<feature type="transmembrane region" description="Helical" evidence="3">
    <location>
        <begin position="589"/>
        <end position="609"/>
    </location>
</feature>
<dbReference type="Pfam" id="PF07228">
    <property type="entry name" value="SpoIIE"/>
    <property type="match status" value="1"/>
</dbReference>
<name>A0A1M4UTK2_9BACT</name>
<evidence type="ECO:0000256" key="1">
    <source>
        <dbReference type="ARBA" id="ARBA00022801"/>
    </source>
</evidence>
<dbReference type="GO" id="GO:0016791">
    <property type="term" value="F:phosphatase activity"/>
    <property type="evidence" value="ECO:0007669"/>
    <property type="project" value="TreeGrafter"/>
</dbReference>
<dbReference type="OrthoDB" id="9763484at2"/>
<feature type="transmembrane region" description="Helical" evidence="3">
    <location>
        <begin position="348"/>
        <end position="368"/>
    </location>
</feature>
<dbReference type="PANTHER" id="PTHR43156">
    <property type="entry name" value="STAGE II SPORULATION PROTEIN E-RELATED"/>
    <property type="match status" value="1"/>
</dbReference>
<dbReference type="PANTHER" id="PTHR43156:SF2">
    <property type="entry name" value="STAGE II SPORULATION PROTEIN E"/>
    <property type="match status" value="1"/>
</dbReference>
<accession>A0A1M4UTK2</accession>
<keyword evidence="3" id="KW-1133">Transmembrane helix</keyword>
<keyword evidence="3" id="KW-0812">Transmembrane</keyword>
<feature type="transmembrane region" description="Helical" evidence="3">
    <location>
        <begin position="515"/>
        <end position="532"/>
    </location>
</feature>
<dbReference type="SUPFAM" id="SSF81606">
    <property type="entry name" value="PP2C-like"/>
    <property type="match status" value="1"/>
</dbReference>
<feature type="transmembrane region" description="Helical" evidence="3">
    <location>
        <begin position="380"/>
        <end position="404"/>
    </location>
</feature>